<reference evidence="2 3" key="1">
    <citation type="submission" date="2018-08" db="EMBL/GenBank/DDBJ databases">
        <title>Recombination of ecologically and evolutionarily significant loci maintains genetic cohesion in the Pseudomonas syringae species complex.</title>
        <authorList>
            <person name="Dillon M."/>
            <person name="Thakur S."/>
            <person name="Almeida R.N.D."/>
            <person name="Weir B.S."/>
            <person name="Guttman D.S."/>
        </authorList>
    </citation>
    <scope>NUCLEOTIDE SEQUENCE [LARGE SCALE GENOMIC DNA]</scope>
    <source>
        <strain evidence="2 3">ICMP 14479</strain>
    </source>
</reference>
<accession>A0A3M5W312</accession>
<dbReference type="Proteomes" id="UP000280395">
    <property type="component" value="Unassembled WGS sequence"/>
</dbReference>
<name>A0A3M5W312_PSESX</name>
<evidence type="ECO:0000313" key="2">
    <source>
        <dbReference type="EMBL" id="RMU63837.1"/>
    </source>
</evidence>
<gene>
    <name evidence="2" type="ORF">ALP29_200756</name>
</gene>
<sequence>MQQTQPQNHINKPVQLFPAAAQTALTIAIGRERQCQQSEECQRTHDNIRTLDQLHTQLSPIQPKDEQRIHRHVQHYISKTPQPQLTTHNDPSRPAGQTLQRRHGQGNQQHHQGREPEVLYQDLSRIRPQGKDPCLIEPPDRRNTGSEKYSQTPKRIAHQ</sequence>
<evidence type="ECO:0000256" key="1">
    <source>
        <dbReference type="SAM" id="MobiDB-lite"/>
    </source>
</evidence>
<evidence type="ECO:0000313" key="3">
    <source>
        <dbReference type="Proteomes" id="UP000280395"/>
    </source>
</evidence>
<proteinExistence type="predicted"/>
<feature type="compositionally biased region" description="Polar residues" evidence="1">
    <location>
        <begin position="77"/>
        <end position="99"/>
    </location>
</feature>
<dbReference type="AlphaFoldDB" id="A0A3M5W312"/>
<protein>
    <submittedName>
        <fullName evidence="2">Uncharacterized protein</fullName>
    </submittedName>
</protein>
<comment type="caution">
    <text evidence="2">The sequence shown here is derived from an EMBL/GenBank/DDBJ whole genome shotgun (WGS) entry which is preliminary data.</text>
</comment>
<dbReference type="EMBL" id="RBUA01000248">
    <property type="protein sequence ID" value="RMU63837.1"/>
    <property type="molecule type" value="Genomic_DNA"/>
</dbReference>
<organism evidence="2 3">
    <name type="scientific">Pseudomonas syringae pv. avii</name>
    <dbReference type="NCBI Taxonomy" id="663959"/>
    <lineage>
        <taxon>Bacteria</taxon>
        <taxon>Pseudomonadati</taxon>
        <taxon>Pseudomonadota</taxon>
        <taxon>Gammaproteobacteria</taxon>
        <taxon>Pseudomonadales</taxon>
        <taxon>Pseudomonadaceae</taxon>
        <taxon>Pseudomonas</taxon>
        <taxon>Pseudomonas syringae</taxon>
    </lineage>
</organism>
<feature type="region of interest" description="Disordered" evidence="1">
    <location>
        <begin position="59"/>
        <end position="159"/>
    </location>
</feature>